<keyword evidence="2" id="KW-0732">Signal</keyword>
<organism evidence="3 4">
    <name type="scientific">Pristionchus pacificus</name>
    <name type="common">Parasitic nematode worm</name>
    <dbReference type="NCBI Taxonomy" id="54126"/>
    <lineage>
        <taxon>Eukaryota</taxon>
        <taxon>Metazoa</taxon>
        <taxon>Ecdysozoa</taxon>
        <taxon>Nematoda</taxon>
        <taxon>Chromadorea</taxon>
        <taxon>Rhabditida</taxon>
        <taxon>Rhabditina</taxon>
        <taxon>Diplogasteromorpha</taxon>
        <taxon>Diplogasteroidea</taxon>
        <taxon>Neodiplogasteridae</taxon>
        <taxon>Pristionchus</taxon>
    </lineage>
</organism>
<gene>
    <name evidence="3" type="primary">WBGene00092523</name>
</gene>
<feature type="compositionally biased region" description="Basic and acidic residues" evidence="1">
    <location>
        <begin position="265"/>
        <end position="279"/>
    </location>
</feature>
<evidence type="ECO:0000256" key="2">
    <source>
        <dbReference type="SAM" id="SignalP"/>
    </source>
</evidence>
<feature type="compositionally biased region" description="Basic and acidic residues" evidence="1">
    <location>
        <begin position="67"/>
        <end position="99"/>
    </location>
</feature>
<evidence type="ECO:0000313" key="4">
    <source>
        <dbReference type="Proteomes" id="UP000005239"/>
    </source>
</evidence>
<feature type="region of interest" description="Disordered" evidence="1">
    <location>
        <begin position="67"/>
        <end position="113"/>
    </location>
</feature>
<proteinExistence type="predicted"/>
<feature type="chain" id="PRO_5043915669" evidence="2">
    <location>
        <begin position="21"/>
        <end position="380"/>
    </location>
</feature>
<accession>A0A8R1U4Z8</accession>
<feature type="region of interest" description="Disordered" evidence="1">
    <location>
        <begin position="175"/>
        <end position="223"/>
    </location>
</feature>
<feature type="region of interest" description="Disordered" evidence="1">
    <location>
        <begin position="235"/>
        <end position="330"/>
    </location>
</feature>
<keyword evidence="4" id="KW-1185">Reference proteome</keyword>
<feature type="compositionally biased region" description="Basic and acidic residues" evidence="1">
    <location>
        <begin position="198"/>
        <end position="223"/>
    </location>
</feature>
<reference evidence="4" key="1">
    <citation type="journal article" date="2008" name="Nat. Genet.">
        <title>The Pristionchus pacificus genome provides a unique perspective on nematode lifestyle and parasitism.</title>
        <authorList>
            <person name="Dieterich C."/>
            <person name="Clifton S.W."/>
            <person name="Schuster L.N."/>
            <person name="Chinwalla A."/>
            <person name="Delehaunty K."/>
            <person name="Dinkelacker I."/>
            <person name="Fulton L."/>
            <person name="Fulton R."/>
            <person name="Godfrey J."/>
            <person name="Minx P."/>
            <person name="Mitreva M."/>
            <person name="Roeseler W."/>
            <person name="Tian H."/>
            <person name="Witte H."/>
            <person name="Yang S.P."/>
            <person name="Wilson R.K."/>
            <person name="Sommer R.J."/>
        </authorList>
    </citation>
    <scope>NUCLEOTIDE SEQUENCE [LARGE SCALE GENOMIC DNA]</scope>
    <source>
        <strain evidence="4">PS312</strain>
    </source>
</reference>
<feature type="compositionally biased region" description="Basic and acidic residues" evidence="1">
    <location>
        <begin position="245"/>
        <end position="255"/>
    </location>
</feature>
<evidence type="ECO:0000313" key="3">
    <source>
        <dbReference type="EnsemblMetazoa" id="PPA02969.1"/>
    </source>
</evidence>
<dbReference type="AlphaFoldDB" id="A0A2A6CE18"/>
<feature type="compositionally biased region" description="Basic and acidic residues" evidence="1">
    <location>
        <begin position="175"/>
        <end position="190"/>
    </location>
</feature>
<dbReference type="Proteomes" id="UP000005239">
    <property type="component" value="Unassembled WGS sequence"/>
</dbReference>
<evidence type="ECO:0000256" key="1">
    <source>
        <dbReference type="SAM" id="MobiDB-lite"/>
    </source>
</evidence>
<feature type="compositionally biased region" description="Low complexity" evidence="1">
    <location>
        <begin position="319"/>
        <end position="330"/>
    </location>
</feature>
<accession>A0A2A6CE18</accession>
<protein>
    <submittedName>
        <fullName evidence="3">Uncharacterized protein</fullName>
    </submittedName>
</protein>
<reference evidence="3" key="2">
    <citation type="submission" date="2022-06" db="UniProtKB">
        <authorList>
            <consortium name="EnsemblMetazoa"/>
        </authorList>
    </citation>
    <scope>IDENTIFICATION</scope>
    <source>
        <strain evidence="3">PS312</strain>
    </source>
</reference>
<sequence>MRWLLMIVSVSLIVCEEVHRRNDTNEQGTAAATAAAATPAAALPTPSLFLVLAQPLRSLRDLRSLMSREEGGDPSRIPSKDANDPTRDQPEEEVGPSKDDTEEETEQKVPDDVETIARYLRPVRRKMMATAQRAFVNRAKRHYREDDCRCRCSRCCQYGSSGRYAYDDPRFLNDLTSREEADEPQRDFDNRKKRYNREKKMNRDTAGKIHDKPLHQSQDDGRCCRCPLSSTRRRYEYNDESSSFESRESSRDFHERHHPYAPPRGDSRRRDVDFDRRPSEFPPSPRRRTYDWAPPPPRRYSSHRHRPPPSPRAVGPYHARGAAPGQRQGGCLNQMRCGSGAFARALQMKPSPLPWMPDWMSERGRPRRGMLLGLDSRYNQ</sequence>
<feature type="signal peptide" evidence="2">
    <location>
        <begin position="1"/>
        <end position="20"/>
    </location>
</feature>
<name>A0A2A6CE18_PRIPA</name>
<dbReference type="EnsemblMetazoa" id="PPA02969.1">
    <property type="protein sequence ID" value="PPA02969.1"/>
    <property type="gene ID" value="WBGene00092523"/>
</dbReference>